<feature type="domain" description="AMP-binding enzyme C-terminal" evidence="7">
    <location>
        <begin position="558"/>
        <end position="636"/>
    </location>
</feature>
<sequence>MMKDDEMINRGPVNISTKKEASALLANSSDTVFTQTNQFSSHCLIPTIDNYKQLYQASVDTPDQFWDEQAKKHLDWFTPFTQVSTGNFIQGDIGWFLNGKLNVSYNCVDRHLKENKDKIAIIYEGDKPSQIEKITYYELYLQVCRLANLLLSLGIKKGDTVAIYLPNTPVAIYSMLACARIGAIHSVIFAGFGFESIISRVKDANCRLIITADEGVRGGKTIPLKKKIDEVVCHCKTVEHVLVFKNTGGHVDFNPQKDIWAEEAMLEQRPYCPPEHLDSEDPLFILYTSGSTGQPKGLVHTQAGYLLYAAMTHKYVFDYQNDDIYACVADVGWITGHSYIVYGPLANGATTFIFEGTPTYPTPSRYWEMIERHKITQFYTAPTAIRSLMKFPTSFVEKSNLDTLRVLGSVGEPINPEAWRWYNKFVGRERCSIVDTYWQTESGGHLITPLPGAIPTKPGSATLPFFGIIPKILDPQTGQVLDNADTTEGVLAISRPWPGIARTVYKSHSRYLLTYMKPYPGYYFTGDGVKRDKDGYYWIEGRVDDVINVAGHRLGTAELESALVGSYCCAEAAVVGYPHDVKGQGILAFCILKEGYEDDENTVSILRNEVRNTVGPFASPDVIVITPSLPKTRSGKIMRRILRKIACHESSPEQLGDISTLAEPEVVPLLITKVLKYIPKTH</sequence>
<accession>A0A8J4PYU2</accession>
<comment type="caution">
    <text evidence="9">The sequence shown here is derived from an EMBL/GenBank/DDBJ whole genome shotgun (WGS) entry which is preliminary data.</text>
</comment>
<dbReference type="GO" id="GO:0016208">
    <property type="term" value="F:AMP binding"/>
    <property type="evidence" value="ECO:0007669"/>
    <property type="project" value="InterPro"/>
</dbReference>
<evidence type="ECO:0000256" key="2">
    <source>
        <dbReference type="ARBA" id="ARBA00022598"/>
    </source>
</evidence>
<keyword evidence="10" id="KW-1185">Reference proteome</keyword>
<dbReference type="InterPro" id="IPR042099">
    <property type="entry name" value="ANL_N_sf"/>
</dbReference>
<dbReference type="InterPro" id="IPR011904">
    <property type="entry name" value="Ac_CoA_lig"/>
</dbReference>
<dbReference type="InterPro" id="IPR032387">
    <property type="entry name" value="ACAS_N"/>
</dbReference>
<feature type="domain" description="AMP-dependent synthetase/ligase" evidence="6">
    <location>
        <begin position="109"/>
        <end position="497"/>
    </location>
</feature>
<name>A0A8J4PYU2_9MYCE</name>
<dbReference type="GO" id="GO:0003987">
    <property type="term" value="F:acetate-CoA ligase activity"/>
    <property type="evidence" value="ECO:0007669"/>
    <property type="project" value="UniProtKB-UniRule"/>
</dbReference>
<comment type="similarity">
    <text evidence="1 5">Belongs to the ATP-dependent AMP-binding enzyme family.</text>
</comment>
<evidence type="ECO:0000259" key="6">
    <source>
        <dbReference type="Pfam" id="PF00501"/>
    </source>
</evidence>
<dbReference type="InterPro" id="IPR025110">
    <property type="entry name" value="AMP-bd_C"/>
</dbReference>
<dbReference type="InterPro" id="IPR000873">
    <property type="entry name" value="AMP-dep_synth/lig_dom"/>
</dbReference>
<dbReference type="InterPro" id="IPR045851">
    <property type="entry name" value="AMP-bd_C_sf"/>
</dbReference>
<dbReference type="EMBL" id="AJWJ01000136">
    <property type="protein sequence ID" value="KAF2074649.1"/>
    <property type="molecule type" value="Genomic_DNA"/>
</dbReference>
<protein>
    <recommendedName>
        <fullName evidence="5">Acetyl-coenzyme A synthetase</fullName>
        <ecNumber evidence="5">6.2.1.1</ecNumber>
    </recommendedName>
</protein>
<dbReference type="NCBIfam" id="TIGR02188">
    <property type="entry name" value="Ac_CoA_lig_AcsA"/>
    <property type="match status" value="1"/>
</dbReference>
<evidence type="ECO:0000313" key="9">
    <source>
        <dbReference type="EMBL" id="KAF2074649.1"/>
    </source>
</evidence>
<keyword evidence="2 5" id="KW-0436">Ligase</keyword>
<dbReference type="PANTHER" id="PTHR24095">
    <property type="entry name" value="ACETYL-COENZYME A SYNTHETASE"/>
    <property type="match status" value="1"/>
</dbReference>
<feature type="domain" description="Acetyl-coenzyme A synthetase N-terminal" evidence="8">
    <location>
        <begin position="51"/>
        <end position="107"/>
    </location>
</feature>
<proteinExistence type="inferred from homology"/>
<dbReference type="GO" id="GO:0005524">
    <property type="term" value="F:ATP binding"/>
    <property type="evidence" value="ECO:0007669"/>
    <property type="project" value="UniProtKB-UniRule"/>
</dbReference>
<evidence type="ECO:0000256" key="5">
    <source>
        <dbReference type="RuleBase" id="RU361147"/>
    </source>
</evidence>
<dbReference type="Pfam" id="PF00501">
    <property type="entry name" value="AMP-binding"/>
    <property type="match status" value="1"/>
</dbReference>
<dbReference type="OrthoDB" id="1706066at2759"/>
<dbReference type="PROSITE" id="PS00455">
    <property type="entry name" value="AMP_BINDING"/>
    <property type="match status" value="1"/>
</dbReference>
<dbReference type="Gene3D" id="3.30.300.30">
    <property type="match status" value="1"/>
</dbReference>
<keyword evidence="3 5" id="KW-0547">Nucleotide-binding</keyword>
<dbReference type="Pfam" id="PF13193">
    <property type="entry name" value="AMP-binding_C"/>
    <property type="match status" value="1"/>
</dbReference>
<dbReference type="Proteomes" id="UP000695562">
    <property type="component" value="Unassembled WGS sequence"/>
</dbReference>
<keyword evidence="4 5" id="KW-0067">ATP-binding</keyword>
<evidence type="ECO:0000256" key="1">
    <source>
        <dbReference type="ARBA" id="ARBA00006432"/>
    </source>
</evidence>
<dbReference type="SUPFAM" id="SSF56801">
    <property type="entry name" value="Acetyl-CoA synthetase-like"/>
    <property type="match status" value="1"/>
</dbReference>
<organism evidence="9 10">
    <name type="scientific">Polysphondylium violaceum</name>
    <dbReference type="NCBI Taxonomy" id="133409"/>
    <lineage>
        <taxon>Eukaryota</taxon>
        <taxon>Amoebozoa</taxon>
        <taxon>Evosea</taxon>
        <taxon>Eumycetozoa</taxon>
        <taxon>Dictyostelia</taxon>
        <taxon>Dictyosteliales</taxon>
        <taxon>Dictyosteliaceae</taxon>
        <taxon>Polysphondylium</taxon>
    </lineage>
</organism>
<evidence type="ECO:0000256" key="4">
    <source>
        <dbReference type="ARBA" id="ARBA00022840"/>
    </source>
</evidence>
<dbReference type="PANTHER" id="PTHR24095:SF14">
    <property type="entry name" value="ACETYL-COENZYME A SYNTHETASE 1"/>
    <property type="match status" value="1"/>
</dbReference>
<dbReference type="Pfam" id="PF16177">
    <property type="entry name" value="ACAS_N"/>
    <property type="match status" value="1"/>
</dbReference>
<dbReference type="AlphaFoldDB" id="A0A8J4PYU2"/>
<comment type="catalytic activity">
    <reaction evidence="5">
        <text>acetate + ATP + CoA = acetyl-CoA + AMP + diphosphate</text>
        <dbReference type="Rhea" id="RHEA:23176"/>
        <dbReference type="ChEBI" id="CHEBI:30089"/>
        <dbReference type="ChEBI" id="CHEBI:30616"/>
        <dbReference type="ChEBI" id="CHEBI:33019"/>
        <dbReference type="ChEBI" id="CHEBI:57287"/>
        <dbReference type="ChEBI" id="CHEBI:57288"/>
        <dbReference type="ChEBI" id="CHEBI:456215"/>
        <dbReference type="EC" id="6.2.1.1"/>
    </reaction>
</comment>
<evidence type="ECO:0000313" key="10">
    <source>
        <dbReference type="Proteomes" id="UP000695562"/>
    </source>
</evidence>
<dbReference type="EC" id="6.2.1.1" evidence="5"/>
<dbReference type="Gene3D" id="3.40.50.12780">
    <property type="entry name" value="N-terminal domain of ligase-like"/>
    <property type="match status" value="1"/>
</dbReference>
<dbReference type="FunFam" id="3.40.50.12780:FF:000001">
    <property type="entry name" value="Acetyl-coenzyme A synthetase"/>
    <property type="match status" value="1"/>
</dbReference>
<dbReference type="InterPro" id="IPR020845">
    <property type="entry name" value="AMP-binding_CS"/>
</dbReference>
<gene>
    <name evidence="9" type="ORF">CYY_004044</name>
</gene>
<reference evidence="9" key="1">
    <citation type="submission" date="2020-01" db="EMBL/GenBank/DDBJ databases">
        <title>Development of genomics and gene disruption for Polysphondylium violaceum indicates a role for the polyketide synthase stlB in stalk morphogenesis.</title>
        <authorList>
            <person name="Narita B."/>
            <person name="Kawabe Y."/>
            <person name="Kin K."/>
            <person name="Saito T."/>
            <person name="Gibbs R."/>
            <person name="Kuspa A."/>
            <person name="Muzny D."/>
            <person name="Queller D."/>
            <person name="Richards S."/>
            <person name="Strassman J."/>
            <person name="Sucgang R."/>
            <person name="Worley K."/>
            <person name="Schaap P."/>
        </authorList>
    </citation>
    <scope>NUCLEOTIDE SEQUENCE</scope>
    <source>
        <strain evidence="9">QSvi11</strain>
    </source>
</reference>
<dbReference type="GO" id="GO:0019427">
    <property type="term" value="P:acetyl-CoA biosynthetic process from acetate"/>
    <property type="evidence" value="ECO:0007669"/>
    <property type="project" value="InterPro"/>
</dbReference>
<dbReference type="CDD" id="cd05966">
    <property type="entry name" value="ACS"/>
    <property type="match status" value="1"/>
</dbReference>
<evidence type="ECO:0000259" key="7">
    <source>
        <dbReference type="Pfam" id="PF13193"/>
    </source>
</evidence>
<evidence type="ECO:0000259" key="8">
    <source>
        <dbReference type="Pfam" id="PF16177"/>
    </source>
</evidence>
<dbReference type="NCBIfam" id="NF001208">
    <property type="entry name" value="PRK00174.1"/>
    <property type="match status" value="1"/>
</dbReference>
<evidence type="ECO:0000256" key="3">
    <source>
        <dbReference type="ARBA" id="ARBA00022741"/>
    </source>
</evidence>